<keyword evidence="1" id="KW-0472">Membrane</keyword>
<accession>A0ABX7V3Q3</accession>
<evidence type="ECO:0008006" key="4">
    <source>
        <dbReference type="Google" id="ProtNLM"/>
    </source>
</evidence>
<name>A0ABX7V3Q3_9GAMM</name>
<sequence length="120" mass="13557">MAKLISLTLGSTHFCFVIYIAYLIATSSDSAAVNAWLLFIPMDFPISLGLFPISYLLDGNILLNPRDSNGIHSIFRDINNFWLPAIYFGVVGSLWWYFLPKLIVKFKNKLVPELKGNSQV</sequence>
<dbReference type="Proteomes" id="UP000665025">
    <property type="component" value="Chromosome 1"/>
</dbReference>
<evidence type="ECO:0000313" key="3">
    <source>
        <dbReference type="Proteomes" id="UP000665025"/>
    </source>
</evidence>
<evidence type="ECO:0000256" key="1">
    <source>
        <dbReference type="SAM" id="Phobius"/>
    </source>
</evidence>
<proteinExistence type="predicted"/>
<keyword evidence="1" id="KW-1133">Transmembrane helix</keyword>
<protein>
    <recommendedName>
        <fullName evidence="4">DUF4281 domain-containing protein</fullName>
    </recommendedName>
</protein>
<evidence type="ECO:0000313" key="2">
    <source>
        <dbReference type="EMBL" id="QTL34072.1"/>
    </source>
</evidence>
<organism evidence="2 3">
    <name type="scientific">Pseudoalteromonas viridis</name>
    <dbReference type="NCBI Taxonomy" id="339617"/>
    <lineage>
        <taxon>Bacteria</taxon>
        <taxon>Pseudomonadati</taxon>
        <taxon>Pseudomonadota</taxon>
        <taxon>Gammaproteobacteria</taxon>
        <taxon>Alteromonadales</taxon>
        <taxon>Pseudoalteromonadaceae</taxon>
        <taxon>Pseudoalteromonas</taxon>
    </lineage>
</organism>
<feature type="transmembrane region" description="Helical" evidence="1">
    <location>
        <begin position="81"/>
        <end position="99"/>
    </location>
</feature>
<dbReference type="EMBL" id="CP072425">
    <property type="protein sequence ID" value="QTL34072.1"/>
    <property type="molecule type" value="Genomic_DNA"/>
</dbReference>
<reference evidence="2 3" key="1">
    <citation type="submission" date="2021-03" db="EMBL/GenBank/DDBJ databases">
        <title>Complete Genome of Pseudoalteromonas viridis Strain BBR56, a new biocontrol bacterial candidate.</title>
        <authorList>
            <person name="Handayani D.P."/>
            <person name="Isnansetyo A."/>
            <person name="Istiqomah I."/>
            <person name="Jumina J."/>
        </authorList>
    </citation>
    <scope>NUCLEOTIDE SEQUENCE [LARGE SCALE GENOMIC DNA]</scope>
    <source>
        <strain evidence="2 3">BBR56</strain>
    </source>
</reference>
<feature type="transmembrane region" description="Helical" evidence="1">
    <location>
        <begin position="36"/>
        <end position="57"/>
    </location>
</feature>
<keyword evidence="3" id="KW-1185">Reference proteome</keyword>
<feature type="transmembrane region" description="Helical" evidence="1">
    <location>
        <begin position="6"/>
        <end position="24"/>
    </location>
</feature>
<gene>
    <name evidence="2" type="ORF">J5X90_10845</name>
</gene>
<keyword evidence="1" id="KW-0812">Transmembrane</keyword>
<dbReference type="RefSeq" id="WP_209051256.1">
    <property type="nucleotide sequence ID" value="NZ_CP072425.1"/>
</dbReference>